<dbReference type="OrthoDB" id="5954308at2759"/>
<protein>
    <recommendedName>
        <fullName evidence="9">DUF1772 domain-containing protein</fullName>
    </recommendedName>
</protein>
<gene>
    <name evidence="7" type="ORF">B0A54_00664</name>
</gene>
<name>A0A4U0VHI5_9PEZI</name>
<evidence type="ECO:0000313" key="8">
    <source>
        <dbReference type="Proteomes" id="UP000310066"/>
    </source>
</evidence>
<evidence type="ECO:0000256" key="2">
    <source>
        <dbReference type="ARBA" id="ARBA00022692"/>
    </source>
</evidence>
<accession>A0A4U0VHI5</accession>
<proteinExistence type="inferred from homology"/>
<feature type="transmembrane region" description="Helical" evidence="6">
    <location>
        <begin position="54"/>
        <end position="76"/>
    </location>
</feature>
<evidence type="ECO:0000256" key="5">
    <source>
        <dbReference type="ARBA" id="ARBA00034313"/>
    </source>
</evidence>
<evidence type="ECO:0000256" key="1">
    <source>
        <dbReference type="ARBA" id="ARBA00004141"/>
    </source>
</evidence>
<evidence type="ECO:0000256" key="6">
    <source>
        <dbReference type="SAM" id="Phobius"/>
    </source>
</evidence>
<feature type="transmembrane region" description="Helical" evidence="6">
    <location>
        <begin position="88"/>
        <end position="108"/>
    </location>
</feature>
<reference evidence="7 8" key="1">
    <citation type="submission" date="2017-03" db="EMBL/GenBank/DDBJ databases">
        <title>Genomes of endolithic fungi from Antarctica.</title>
        <authorList>
            <person name="Coleine C."/>
            <person name="Masonjones S."/>
            <person name="Stajich J.E."/>
        </authorList>
    </citation>
    <scope>NUCLEOTIDE SEQUENCE [LARGE SCALE GENOMIC DNA]</scope>
    <source>
        <strain evidence="7 8">CCFEE 5311</strain>
    </source>
</reference>
<evidence type="ECO:0000313" key="7">
    <source>
        <dbReference type="EMBL" id="TKA48528.1"/>
    </source>
</evidence>
<evidence type="ECO:0008006" key="9">
    <source>
        <dbReference type="Google" id="ProtNLM"/>
    </source>
</evidence>
<dbReference type="Proteomes" id="UP000310066">
    <property type="component" value="Unassembled WGS sequence"/>
</dbReference>
<keyword evidence="3 6" id="KW-1133">Transmembrane helix</keyword>
<dbReference type="EMBL" id="NAJP01000003">
    <property type="protein sequence ID" value="TKA48528.1"/>
    <property type="molecule type" value="Genomic_DNA"/>
</dbReference>
<organism evidence="7 8">
    <name type="scientific">Friedmanniomyces endolithicus</name>
    <dbReference type="NCBI Taxonomy" id="329885"/>
    <lineage>
        <taxon>Eukaryota</taxon>
        <taxon>Fungi</taxon>
        <taxon>Dikarya</taxon>
        <taxon>Ascomycota</taxon>
        <taxon>Pezizomycotina</taxon>
        <taxon>Dothideomycetes</taxon>
        <taxon>Dothideomycetidae</taxon>
        <taxon>Mycosphaerellales</taxon>
        <taxon>Teratosphaeriaceae</taxon>
        <taxon>Friedmanniomyces</taxon>
    </lineage>
</organism>
<evidence type="ECO:0000256" key="3">
    <source>
        <dbReference type="ARBA" id="ARBA00022989"/>
    </source>
</evidence>
<dbReference type="Pfam" id="PF08592">
    <property type="entry name" value="Anthrone_oxy"/>
    <property type="match status" value="1"/>
</dbReference>
<dbReference type="PANTHER" id="PTHR35042">
    <property type="entry name" value="ANTHRONE OXYGENASE ENCC"/>
    <property type="match status" value="1"/>
</dbReference>
<comment type="similarity">
    <text evidence="5">Belongs to the anthrone oxygenase family.</text>
</comment>
<keyword evidence="2 6" id="KW-0812">Transmembrane</keyword>
<dbReference type="InterPro" id="IPR013901">
    <property type="entry name" value="Anthrone_oxy"/>
</dbReference>
<evidence type="ECO:0000256" key="4">
    <source>
        <dbReference type="ARBA" id="ARBA00023136"/>
    </source>
</evidence>
<comment type="caution">
    <text evidence="7">The sequence shown here is derived from an EMBL/GenBank/DDBJ whole genome shotgun (WGS) entry which is preliminary data.</text>
</comment>
<comment type="subcellular location">
    <subcellularLocation>
        <location evidence="1">Membrane</location>
        <topology evidence="1">Multi-pass membrane protein</topology>
    </subcellularLocation>
</comment>
<dbReference type="AlphaFoldDB" id="A0A4U0VHI5"/>
<sequence>MSHSLALFSIVASSFTSGAKLAWSLVSFPALLGTLGSLPEAAALDIWYHTFDHGFLMVAPLTLVSGMVCLVNAYLAHSRGSGSTSTGLLFLAGLANIGITPFTFAFGVDVNAELHLRRATHGKKDTSHDARLRSGVRGTTPSQQALGVASTAEVLRRWALLNGVRALLPLTGALLVCGCLLLEV</sequence>
<dbReference type="GO" id="GO:0016020">
    <property type="term" value="C:membrane"/>
    <property type="evidence" value="ECO:0007669"/>
    <property type="project" value="UniProtKB-SubCell"/>
</dbReference>
<dbReference type="PANTHER" id="PTHR35042:SF1">
    <property type="entry name" value="DUF1772-DOMAIN-CONTAINING PROTEIN"/>
    <property type="match status" value="1"/>
</dbReference>
<keyword evidence="4 6" id="KW-0472">Membrane</keyword>